<dbReference type="GO" id="GO:0005524">
    <property type="term" value="F:ATP binding"/>
    <property type="evidence" value="ECO:0007669"/>
    <property type="project" value="InterPro"/>
</dbReference>
<keyword evidence="4" id="KW-1185">Reference proteome</keyword>
<dbReference type="GO" id="GO:0004672">
    <property type="term" value="F:protein kinase activity"/>
    <property type="evidence" value="ECO:0007669"/>
    <property type="project" value="InterPro"/>
</dbReference>
<evidence type="ECO:0000313" key="4">
    <source>
        <dbReference type="Proteomes" id="UP000518752"/>
    </source>
</evidence>
<proteinExistence type="predicted"/>
<comment type="caution">
    <text evidence="3">The sequence shown here is derived from an EMBL/GenBank/DDBJ whole genome shotgun (WGS) entry which is preliminary data.</text>
</comment>
<dbReference type="SUPFAM" id="SSF56112">
    <property type="entry name" value="Protein kinase-like (PK-like)"/>
    <property type="match status" value="1"/>
</dbReference>
<feature type="compositionally biased region" description="Low complexity" evidence="1">
    <location>
        <begin position="107"/>
        <end position="120"/>
    </location>
</feature>
<dbReference type="Pfam" id="PF17667">
    <property type="entry name" value="Pkinase_fungal"/>
    <property type="match status" value="1"/>
</dbReference>
<accession>A0A8H5HDW9</accession>
<dbReference type="Gene3D" id="1.10.510.10">
    <property type="entry name" value="Transferase(Phosphotransferase) domain 1"/>
    <property type="match status" value="1"/>
</dbReference>
<dbReference type="InterPro" id="IPR011009">
    <property type="entry name" value="Kinase-like_dom_sf"/>
</dbReference>
<dbReference type="PROSITE" id="PS50011">
    <property type="entry name" value="PROTEIN_KINASE_DOM"/>
    <property type="match status" value="1"/>
</dbReference>
<protein>
    <recommendedName>
        <fullName evidence="2">Protein kinase domain-containing protein</fullName>
    </recommendedName>
</protein>
<feature type="region of interest" description="Disordered" evidence="1">
    <location>
        <begin position="97"/>
        <end position="120"/>
    </location>
</feature>
<evidence type="ECO:0000259" key="2">
    <source>
        <dbReference type="PROSITE" id="PS50011"/>
    </source>
</evidence>
<dbReference type="InterPro" id="IPR000719">
    <property type="entry name" value="Prot_kinase_dom"/>
</dbReference>
<organism evidence="3 4">
    <name type="scientific">Collybiopsis confluens</name>
    <dbReference type="NCBI Taxonomy" id="2823264"/>
    <lineage>
        <taxon>Eukaryota</taxon>
        <taxon>Fungi</taxon>
        <taxon>Dikarya</taxon>
        <taxon>Basidiomycota</taxon>
        <taxon>Agaricomycotina</taxon>
        <taxon>Agaricomycetes</taxon>
        <taxon>Agaricomycetidae</taxon>
        <taxon>Agaricales</taxon>
        <taxon>Marasmiineae</taxon>
        <taxon>Omphalotaceae</taxon>
        <taxon>Collybiopsis</taxon>
    </lineage>
</organism>
<feature type="domain" description="Protein kinase" evidence="2">
    <location>
        <begin position="148"/>
        <end position="468"/>
    </location>
</feature>
<dbReference type="PROSITE" id="PS00109">
    <property type="entry name" value="PROTEIN_KINASE_TYR"/>
    <property type="match status" value="1"/>
</dbReference>
<evidence type="ECO:0000313" key="3">
    <source>
        <dbReference type="EMBL" id="KAF5381483.1"/>
    </source>
</evidence>
<dbReference type="AlphaFoldDB" id="A0A8H5HDW9"/>
<sequence>MIESQNSLEKRQFISLVQRLHSLSHKQFGLIPNTEPCFFQDVKLKSSKGARGDDDEQESQSKKSKVDGKGKGKEQAVDAEISERSLSSSKSGLFSSYQVETSEHTSAEASAPPSAPPAAAKLPSFVGSTYTLVVEEVERLLCITRVIFRSDGLIGRGTSVLDVDCIQEENVSENGERTTITPEHSWKARPLVLKLSFAPSARTSEGDLICAARKHARDNDSDWALKHLPLVVACVDSPDRKGTDPTQTTLQGRLKSQFEDAYEMRSLRATVLEKLEPLSSLKSAREFAQVFYDILQIHRWLYEHPRILHRDLSMANIMYRREGDNVYGVLNDFDLSSFRTRMDEGPTSKHRTGTKPFMAYDLLDTAWDKVPRYRHDLESLFYIILILSCHYSDPTTQASSLPFKAWFDQTDDLIATQKYRYLGSAFPKPLVQTYFETFHPWLHDIRQMLGMGYLSRPFDPHGLESDLYDWETLNGNITFKKVMEVMGSFNGEKLVTRWAGGNSGN</sequence>
<dbReference type="EMBL" id="JAACJN010000057">
    <property type="protein sequence ID" value="KAF5381483.1"/>
    <property type="molecule type" value="Genomic_DNA"/>
</dbReference>
<dbReference type="InterPro" id="IPR008266">
    <property type="entry name" value="Tyr_kinase_AS"/>
</dbReference>
<dbReference type="PANTHER" id="PTHR38248:SF2">
    <property type="entry name" value="FUNK1 11"/>
    <property type="match status" value="1"/>
</dbReference>
<dbReference type="PANTHER" id="PTHR38248">
    <property type="entry name" value="FUNK1 6"/>
    <property type="match status" value="1"/>
</dbReference>
<gene>
    <name evidence="3" type="ORF">D9757_008133</name>
</gene>
<dbReference type="InterPro" id="IPR040976">
    <property type="entry name" value="Pkinase_fungal"/>
</dbReference>
<dbReference type="Proteomes" id="UP000518752">
    <property type="component" value="Unassembled WGS sequence"/>
</dbReference>
<dbReference type="OrthoDB" id="5584477at2759"/>
<feature type="compositionally biased region" description="Basic and acidic residues" evidence="1">
    <location>
        <begin position="59"/>
        <end position="76"/>
    </location>
</feature>
<feature type="region of interest" description="Disordered" evidence="1">
    <location>
        <begin position="47"/>
        <end position="84"/>
    </location>
</feature>
<evidence type="ECO:0000256" key="1">
    <source>
        <dbReference type="SAM" id="MobiDB-lite"/>
    </source>
</evidence>
<name>A0A8H5HDW9_9AGAR</name>
<reference evidence="3 4" key="1">
    <citation type="journal article" date="2020" name="ISME J.">
        <title>Uncovering the hidden diversity of litter-decomposition mechanisms in mushroom-forming fungi.</title>
        <authorList>
            <person name="Floudas D."/>
            <person name="Bentzer J."/>
            <person name="Ahren D."/>
            <person name="Johansson T."/>
            <person name="Persson P."/>
            <person name="Tunlid A."/>
        </authorList>
    </citation>
    <scope>NUCLEOTIDE SEQUENCE [LARGE SCALE GENOMIC DNA]</scope>
    <source>
        <strain evidence="3 4">CBS 406.79</strain>
    </source>
</reference>